<evidence type="ECO:0000313" key="3">
    <source>
        <dbReference type="Proteomes" id="UP000494165"/>
    </source>
</evidence>
<dbReference type="SUPFAM" id="SSF57924">
    <property type="entry name" value="Inhibitor of apoptosis (IAP) repeat"/>
    <property type="match status" value="2"/>
</dbReference>
<dbReference type="GO" id="GO:0005737">
    <property type="term" value="C:cytoplasm"/>
    <property type="evidence" value="ECO:0007669"/>
    <property type="project" value="TreeGrafter"/>
</dbReference>
<reference evidence="2 3" key="1">
    <citation type="submission" date="2020-04" db="EMBL/GenBank/DDBJ databases">
        <authorList>
            <person name="Alioto T."/>
            <person name="Alioto T."/>
            <person name="Gomez Garrido J."/>
        </authorList>
    </citation>
    <scope>NUCLEOTIDE SEQUENCE [LARGE SCALE GENOMIC DNA]</scope>
</reference>
<dbReference type="EMBL" id="CADEPI010000034">
    <property type="protein sequence ID" value="CAB3367899.1"/>
    <property type="molecule type" value="Genomic_DNA"/>
</dbReference>
<sequence length="303" mass="33879">MDASEMSGPSSGNEMDAELPPNASMPNVKHLEFYTLKMRLASFSLWTKTKPTPKALAEAGFFYKGEKDEVICFYCGKSLSGWKENDVPLVEHAKWFKDCPFVASFRGQKHAQETSCAKPPDQTTTDIDQLERGSDPVNELENTANKFPLVGPSSGNETDAELPPNASMPNAKHPEFYTMKMRLASFSLWTKTKPTQKALAEAGFFYLGEKDEVICFYCGKSLSGWKENDVPLVEHAKWFKDCPFVASFRGQKHAQETSCAKPPDQTTTDIDQLERGSDPVNESENTANKMLKKTRSCKCLSHF</sequence>
<dbReference type="Proteomes" id="UP000494165">
    <property type="component" value="Unassembled WGS sequence"/>
</dbReference>
<feature type="region of interest" description="Disordered" evidence="1">
    <location>
        <begin position="255"/>
        <end position="285"/>
    </location>
</feature>
<feature type="region of interest" description="Disordered" evidence="1">
    <location>
        <begin position="144"/>
        <end position="169"/>
    </location>
</feature>
<keyword evidence="3" id="KW-1185">Reference proteome</keyword>
<accession>A0A8S1CE93</accession>
<feature type="region of interest" description="Disordered" evidence="1">
    <location>
        <begin position="1"/>
        <end position="22"/>
    </location>
</feature>
<dbReference type="GO" id="GO:0005634">
    <property type="term" value="C:nucleus"/>
    <property type="evidence" value="ECO:0007669"/>
    <property type="project" value="TreeGrafter"/>
</dbReference>
<gene>
    <name evidence="2" type="ORF">CLODIP_2_CD04086</name>
</gene>
<organism evidence="2 3">
    <name type="scientific">Cloeon dipterum</name>
    <dbReference type="NCBI Taxonomy" id="197152"/>
    <lineage>
        <taxon>Eukaryota</taxon>
        <taxon>Metazoa</taxon>
        <taxon>Ecdysozoa</taxon>
        <taxon>Arthropoda</taxon>
        <taxon>Hexapoda</taxon>
        <taxon>Insecta</taxon>
        <taxon>Pterygota</taxon>
        <taxon>Palaeoptera</taxon>
        <taxon>Ephemeroptera</taxon>
        <taxon>Pisciforma</taxon>
        <taxon>Baetidae</taxon>
        <taxon>Cloeon</taxon>
    </lineage>
</organism>
<dbReference type="CDD" id="cd00022">
    <property type="entry name" value="BIR"/>
    <property type="match status" value="2"/>
</dbReference>
<dbReference type="SMART" id="SM00238">
    <property type="entry name" value="BIR"/>
    <property type="match status" value="2"/>
</dbReference>
<dbReference type="PROSITE" id="PS50143">
    <property type="entry name" value="BIR_REPEAT_2"/>
    <property type="match status" value="2"/>
</dbReference>
<dbReference type="InterPro" id="IPR050784">
    <property type="entry name" value="IAP"/>
</dbReference>
<dbReference type="Pfam" id="PF00653">
    <property type="entry name" value="BIR"/>
    <property type="match status" value="2"/>
</dbReference>
<protein>
    <submittedName>
        <fullName evidence="2">Uncharacterized protein</fullName>
    </submittedName>
</protein>
<proteinExistence type="predicted"/>
<dbReference type="OrthoDB" id="5855668at2759"/>
<dbReference type="GO" id="GO:0051726">
    <property type="term" value="P:regulation of cell cycle"/>
    <property type="evidence" value="ECO:0007669"/>
    <property type="project" value="TreeGrafter"/>
</dbReference>
<dbReference type="PANTHER" id="PTHR10044:SF139">
    <property type="entry name" value="DEATH-ASSOCIATED INHIBITOR OF APOPTOSIS 2"/>
    <property type="match status" value="1"/>
</dbReference>
<name>A0A8S1CE93_9INSE</name>
<dbReference type="Gene3D" id="1.10.1170.10">
    <property type="entry name" value="Inhibitor Of Apoptosis Protein (2mihbC-IAP-1), Chain A"/>
    <property type="match status" value="2"/>
</dbReference>
<evidence type="ECO:0000256" key="1">
    <source>
        <dbReference type="SAM" id="MobiDB-lite"/>
    </source>
</evidence>
<comment type="caution">
    <text evidence="2">The sequence shown here is derived from an EMBL/GenBank/DDBJ whole genome shotgun (WGS) entry which is preliminary data.</text>
</comment>
<dbReference type="AlphaFoldDB" id="A0A8S1CE93"/>
<dbReference type="PANTHER" id="PTHR10044">
    <property type="entry name" value="INHIBITOR OF APOPTOSIS"/>
    <property type="match status" value="1"/>
</dbReference>
<dbReference type="InterPro" id="IPR001370">
    <property type="entry name" value="BIR_rpt"/>
</dbReference>
<evidence type="ECO:0000313" key="2">
    <source>
        <dbReference type="EMBL" id="CAB3367899.1"/>
    </source>
</evidence>